<dbReference type="EMBL" id="LWMN01000001">
    <property type="protein sequence ID" value="OAQ56854.1"/>
    <property type="molecule type" value="Genomic_DNA"/>
</dbReference>
<comment type="caution">
    <text evidence="3">The sequence shown here is derived from an EMBL/GenBank/DDBJ whole genome shotgun (WGS) entry which is preliminary data.</text>
</comment>
<dbReference type="OrthoDB" id="3182597at2"/>
<dbReference type="Proteomes" id="UP000078516">
    <property type="component" value="Unassembled WGS sequence"/>
</dbReference>
<sequence>MDVITHKCPNCGGPLTFDPKDQKFHCDYCLSIFTEEEVSLYEQQQKEARAIDSSADTADESINATGDFTFTAQEQLDKMDDTERQAYDEAVGATEANGQETNDEAPTMELFLCPSCGAEIVTDATTAATYCYYCHNPVVLSGRLSGEFLPNKVLPFAIEKEEAIKQFLAWTKKKWFIPKAFFNSEQIDKLTGVYFPYWSTDAELEGDFQANGTVLRVWRVGDIEYTETKQFAVYREGKLSFKELVKNALSKNTQQKMVEGVQPFPLNKAIDFKNQYLAGFQAEKRDIEYQAIRSEVESELKDYSEKLLRETASGYTTLTGVRSSVAINNQKNNYLLLPVWLVTYRSRDSKKVYYYAMNGQTGKVSGVLPVSKKKLGFTSLGIFTITAILLMIVGYLI</sequence>
<dbReference type="Proteomes" id="UP000321361">
    <property type="component" value="Unassembled WGS sequence"/>
</dbReference>
<organism evidence="3 4">
    <name type="scientific">Enterococcus thailandicus</name>
    <dbReference type="NCBI Taxonomy" id="417368"/>
    <lineage>
        <taxon>Bacteria</taxon>
        <taxon>Bacillati</taxon>
        <taxon>Bacillota</taxon>
        <taxon>Bacilli</taxon>
        <taxon>Lactobacillales</taxon>
        <taxon>Enterococcaceae</taxon>
        <taxon>Enterococcus</taxon>
    </lineage>
</organism>
<keyword evidence="3" id="KW-0067">ATP-binding</keyword>
<dbReference type="RefSeq" id="WP_067480370.1">
    <property type="nucleotide sequence ID" value="NZ_BJUG01000003.1"/>
</dbReference>
<accession>A0A179EUH8</accession>
<dbReference type="GO" id="GO:0005524">
    <property type="term" value="F:ATP binding"/>
    <property type="evidence" value="ECO:0007669"/>
    <property type="project" value="UniProtKB-KW"/>
</dbReference>
<dbReference type="PATRIC" id="fig|417368.6.peg.26"/>
<dbReference type="EMBL" id="BJUG01000003">
    <property type="protein sequence ID" value="GEK36546.1"/>
    <property type="molecule type" value="Genomic_DNA"/>
</dbReference>
<keyword evidence="1" id="KW-0472">Membrane</keyword>
<dbReference type="AlphaFoldDB" id="A0A179EUH8"/>
<feature type="transmembrane region" description="Helical" evidence="1">
    <location>
        <begin position="375"/>
        <end position="396"/>
    </location>
</feature>
<keyword evidence="3" id="KW-0547">Nucleotide-binding</keyword>
<evidence type="ECO:0000313" key="4">
    <source>
        <dbReference type="Proteomes" id="UP000078516"/>
    </source>
</evidence>
<keyword evidence="1" id="KW-0812">Transmembrane</keyword>
<evidence type="ECO:0000313" key="3">
    <source>
        <dbReference type="EMBL" id="OAQ56854.1"/>
    </source>
</evidence>
<evidence type="ECO:0000256" key="1">
    <source>
        <dbReference type="SAM" id="Phobius"/>
    </source>
</evidence>
<dbReference type="KEGG" id="eth:CK496_09045"/>
<dbReference type="PANTHER" id="PTHR37826">
    <property type="entry name" value="FLOTILLIN BAND_7_5 DOMAIN PROTEIN"/>
    <property type="match status" value="1"/>
</dbReference>
<dbReference type="Gene3D" id="2.20.28.30">
    <property type="entry name" value="RNA polymerase ii, chain L"/>
    <property type="match status" value="2"/>
</dbReference>
<evidence type="ECO:0000313" key="5">
    <source>
        <dbReference type="Proteomes" id="UP000321361"/>
    </source>
</evidence>
<evidence type="ECO:0000313" key="2">
    <source>
        <dbReference type="EMBL" id="GEK36546.1"/>
    </source>
</evidence>
<dbReference type="PANTHER" id="PTHR37826:SF3">
    <property type="entry name" value="J DOMAIN-CONTAINING PROTEIN"/>
    <property type="match status" value="1"/>
</dbReference>
<protein>
    <submittedName>
        <fullName evidence="3">ATP-binding protein</fullName>
    </submittedName>
</protein>
<gene>
    <name evidence="3" type="ORF">A6E74_00325</name>
    <name evidence="2" type="ORF">ETH01_08330</name>
</gene>
<reference evidence="2 5" key="2">
    <citation type="submission" date="2019-07" db="EMBL/GenBank/DDBJ databases">
        <title>Whole genome shotgun sequence of Enterococcus thailandicus NBRC 101867.</title>
        <authorList>
            <person name="Hosoyama A."/>
            <person name="Uohara A."/>
            <person name="Ohji S."/>
            <person name="Ichikawa N."/>
        </authorList>
    </citation>
    <scope>NUCLEOTIDE SEQUENCE [LARGE SCALE GENOMIC DNA]</scope>
    <source>
        <strain evidence="2 5">NBRC 101867</strain>
    </source>
</reference>
<reference evidence="3 4" key="1">
    <citation type="submission" date="2016-04" db="EMBL/GenBank/DDBJ databases">
        <title>Draft genome of an Enterococcus thailandicus strain isolated from bovine feces.</title>
        <authorList>
            <person name="Beukers A.G."/>
            <person name="Zaheer R."/>
            <person name="Goji N."/>
            <person name="Cook S.R."/>
            <person name="Amoako K."/>
            <person name="Chaves A.V."/>
            <person name="Ward M.P."/>
            <person name="Mcallister T.A."/>
        </authorList>
    </citation>
    <scope>NUCLEOTIDE SEQUENCE [LARGE SCALE GENOMIC DNA]</scope>
    <source>
        <strain evidence="3 4">F0711D 46</strain>
    </source>
</reference>
<dbReference type="GeneID" id="77487788"/>
<name>A0A179EUH8_ENTTH</name>
<proteinExistence type="predicted"/>
<keyword evidence="1" id="KW-1133">Transmembrane helix</keyword>
<keyword evidence="4" id="KW-1185">Reference proteome</keyword>